<proteinExistence type="predicted"/>
<dbReference type="EMBL" id="CP047166">
    <property type="protein sequence ID" value="QRF64912.1"/>
    <property type="molecule type" value="Genomic_DNA"/>
</dbReference>
<evidence type="ECO:0000256" key="7">
    <source>
        <dbReference type="SAM" id="SignalP"/>
    </source>
</evidence>
<keyword evidence="5 6" id="KW-0408">Iron</keyword>
<keyword evidence="4" id="KW-0249">Electron transport</keyword>
<keyword evidence="3 6" id="KW-0479">Metal-binding</keyword>
<evidence type="ECO:0000313" key="10">
    <source>
        <dbReference type="Proteomes" id="UP000596387"/>
    </source>
</evidence>
<dbReference type="PROSITE" id="PS51007">
    <property type="entry name" value="CYTC"/>
    <property type="match status" value="1"/>
</dbReference>
<dbReference type="SUPFAM" id="SSF46626">
    <property type="entry name" value="Cytochrome c"/>
    <property type="match status" value="1"/>
</dbReference>
<dbReference type="InterPro" id="IPR009056">
    <property type="entry name" value="Cyt_c-like_dom"/>
</dbReference>
<dbReference type="RefSeq" id="WP_023848631.1">
    <property type="nucleotide sequence ID" value="NZ_CP047166.1"/>
</dbReference>
<reference evidence="9 10" key="1">
    <citation type="submission" date="2019-12" db="EMBL/GenBank/DDBJ databases">
        <title>Complete Genome Sequence of a Quorum-Sensing Bacterium,Rhodobacteraceae bacterium C31, Isolated from a marine microalgae symbiotic bacteria.</title>
        <authorList>
            <person name="Zhang Y."/>
        </authorList>
    </citation>
    <scope>NUCLEOTIDE SEQUENCE [LARGE SCALE GENOMIC DNA]</scope>
    <source>
        <strain evidence="9 10">C31</strain>
    </source>
</reference>
<keyword evidence="1" id="KW-0813">Transport</keyword>
<feature type="signal peptide" evidence="7">
    <location>
        <begin position="1"/>
        <end position="18"/>
    </location>
</feature>
<feature type="domain" description="Cytochrome c" evidence="8">
    <location>
        <begin position="27"/>
        <end position="130"/>
    </location>
</feature>
<dbReference type="InterPro" id="IPR002327">
    <property type="entry name" value="Cyt_c_1A/1B"/>
</dbReference>
<evidence type="ECO:0000259" key="8">
    <source>
        <dbReference type="PROSITE" id="PS51007"/>
    </source>
</evidence>
<dbReference type="PRINTS" id="PR00604">
    <property type="entry name" value="CYTCHRMECIAB"/>
</dbReference>
<keyword evidence="2 6" id="KW-0349">Heme</keyword>
<organism evidence="9 10">
    <name type="scientific">Ponticoccus alexandrii</name>
    <dbReference type="NCBI Taxonomy" id="1943633"/>
    <lineage>
        <taxon>Bacteria</taxon>
        <taxon>Pseudomonadati</taxon>
        <taxon>Pseudomonadota</taxon>
        <taxon>Alphaproteobacteria</taxon>
        <taxon>Rhodobacterales</taxon>
        <taxon>Roseobacteraceae</taxon>
        <taxon>Ponticoccus</taxon>
    </lineage>
</organism>
<accession>A0ABX7F570</accession>
<dbReference type="PANTHER" id="PTHR11961">
    <property type="entry name" value="CYTOCHROME C"/>
    <property type="match status" value="1"/>
</dbReference>
<protein>
    <submittedName>
        <fullName evidence="9">C-type cytochrome</fullName>
    </submittedName>
</protein>
<evidence type="ECO:0000256" key="4">
    <source>
        <dbReference type="ARBA" id="ARBA00022982"/>
    </source>
</evidence>
<feature type="chain" id="PRO_5045973098" evidence="7">
    <location>
        <begin position="19"/>
        <end position="137"/>
    </location>
</feature>
<evidence type="ECO:0000256" key="2">
    <source>
        <dbReference type="ARBA" id="ARBA00022617"/>
    </source>
</evidence>
<name>A0ABX7F570_9RHOB</name>
<dbReference type="Pfam" id="PF00034">
    <property type="entry name" value="Cytochrom_C"/>
    <property type="match status" value="1"/>
</dbReference>
<evidence type="ECO:0000256" key="1">
    <source>
        <dbReference type="ARBA" id="ARBA00022448"/>
    </source>
</evidence>
<evidence type="ECO:0000256" key="6">
    <source>
        <dbReference type="PROSITE-ProRule" id="PRU00433"/>
    </source>
</evidence>
<dbReference type="Proteomes" id="UP000596387">
    <property type="component" value="Chromosome"/>
</dbReference>
<dbReference type="Gene3D" id="1.10.760.10">
    <property type="entry name" value="Cytochrome c-like domain"/>
    <property type="match status" value="1"/>
</dbReference>
<dbReference type="InterPro" id="IPR036909">
    <property type="entry name" value="Cyt_c-like_dom_sf"/>
</dbReference>
<keyword evidence="10" id="KW-1185">Reference proteome</keyword>
<evidence type="ECO:0000256" key="3">
    <source>
        <dbReference type="ARBA" id="ARBA00022723"/>
    </source>
</evidence>
<gene>
    <name evidence="9" type="ORF">GQA70_00440</name>
</gene>
<keyword evidence="7" id="KW-0732">Signal</keyword>
<evidence type="ECO:0000256" key="5">
    <source>
        <dbReference type="ARBA" id="ARBA00023004"/>
    </source>
</evidence>
<evidence type="ECO:0000313" key="9">
    <source>
        <dbReference type="EMBL" id="QRF64912.1"/>
    </source>
</evidence>
<sequence length="137" mass="14591">MIKQAIAASLMTLLPVMAAAESHGMAGDAEKGERVFRKCQACHAVGEDAKNKVGPVLNGIIGRTVASVEDFSYSTVLADMGAEGKTWTEEDLAAFLEKPRDYAKGTKMAFAGLRKEEERADVIAYLATFSEEADGGS</sequence>